<comment type="caution">
    <text evidence="1">The sequence shown here is derived from an EMBL/GenBank/DDBJ whole genome shotgun (WGS) entry which is preliminary data.</text>
</comment>
<dbReference type="EMBL" id="AJWZ01009582">
    <property type="protein sequence ID" value="EKC50905.1"/>
    <property type="molecule type" value="Genomic_DNA"/>
</dbReference>
<dbReference type="PROSITE" id="PS51257">
    <property type="entry name" value="PROKAR_LIPOPROTEIN"/>
    <property type="match status" value="1"/>
</dbReference>
<name>K1SAW1_9ZZZZ</name>
<organism evidence="1">
    <name type="scientific">human gut metagenome</name>
    <dbReference type="NCBI Taxonomy" id="408170"/>
    <lineage>
        <taxon>unclassified sequences</taxon>
        <taxon>metagenomes</taxon>
        <taxon>organismal metagenomes</taxon>
    </lineage>
</organism>
<evidence type="ECO:0000313" key="1">
    <source>
        <dbReference type="EMBL" id="EKC50905.1"/>
    </source>
</evidence>
<proteinExistence type="predicted"/>
<evidence type="ECO:0008006" key="2">
    <source>
        <dbReference type="Google" id="ProtNLM"/>
    </source>
</evidence>
<dbReference type="AlphaFoldDB" id="K1SAW1"/>
<gene>
    <name evidence="1" type="ORF">OBE_13878</name>
</gene>
<accession>K1SAW1</accession>
<protein>
    <recommendedName>
        <fullName evidence="2">Lipoprotein</fullName>
    </recommendedName>
</protein>
<reference evidence="1" key="1">
    <citation type="journal article" date="2013" name="Environ. Microbiol.">
        <title>Microbiota from the distal guts of lean and obese adolescents exhibit partial functional redundancy besides clear differences in community structure.</title>
        <authorList>
            <person name="Ferrer M."/>
            <person name="Ruiz A."/>
            <person name="Lanza F."/>
            <person name="Haange S.B."/>
            <person name="Oberbach A."/>
            <person name="Till H."/>
            <person name="Bargiela R."/>
            <person name="Campoy C."/>
            <person name="Segura M.T."/>
            <person name="Richter M."/>
            <person name="von Bergen M."/>
            <person name="Seifert J."/>
            <person name="Suarez A."/>
        </authorList>
    </citation>
    <scope>NUCLEOTIDE SEQUENCE</scope>
</reference>
<sequence>MRKLTHMLLAGTLILACSSCGVETTANYQVIPLPQEVALSQESPFNLNDGTIIAYPEHNEL</sequence>
<feature type="non-terminal residue" evidence="1">
    <location>
        <position position="61"/>
    </location>
</feature>